<evidence type="ECO:0000256" key="6">
    <source>
        <dbReference type="ARBA" id="ARBA00043993"/>
    </source>
</evidence>
<evidence type="ECO:0000313" key="11">
    <source>
        <dbReference type="Proteomes" id="UP000030901"/>
    </source>
</evidence>
<dbReference type="OrthoDB" id="8670769at2"/>
<feature type="domain" description="Integral membrane bound transporter" evidence="9">
    <location>
        <begin position="407"/>
        <end position="530"/>
    </location>
</feature>
<dbReference type="HOGENOM" id="CLU_013315_1_0_6"/>
<keyword evidence="2" id="KW-1003">Cell membrane</keyword>
<dbReference type="KEGG" id="fpp:FPB0191_01268"/>
<dbReference type="Pfam" id="PF12805">
    <property type="entry name" value="FUSC-like"/>
    <property type="match status" value="1"/>
</dbReference>
<feature type="domain" description="Integral membrane protein YccS N-terminal" evidence="8">
    <location>
        <begin position="74"/>
        <end position="350"/>
    </location>
</feature>
<feature type="transmembrane region" description="Helical" evidence="7">
    <location>
        <begin position="68"/>
        <end position="87"/>
    </location>
</feature>
<evidence type="ECO:0000313" key="10">
    <source>
        <dbReference type="EMBL" id="AJA45089.1"/>
    </source>
</evidence>
<comment type="subcellular location">
    <subcellularLocation>
        <location evidence="1">Cell membrane</location>
        <topology evidence="1">Multi-pass membrane protein</topology>
    </subcellularLocation>
</comment>
<protein>
    <submittedName>
        <fullName evidence="10">TIGR01666 family membrane protein</fullName>
    </submittedName>
</protein>
<dbReference type="Pfam" id="PF13515">
    <property type="entry name" value="FUSC_2"/>
    <property type="match status" value="1"/>
</dbReference>
<reference evidence="10 11" key="1">
    <citation type="journal article" date="2014" name="Appl. Environ. Microbiol.">
        <title>Gut symbionts from distinct hosts exhibit genotoxic activity via divergent colibactin biosynthetic pathways.</title>
        <authorList>
            <person name="Engel P."/>
            <person name="Vizcaino M.I."/>
            <person name="Crawford J.M."/>
        </authorList>
    </citation>
    <scope>NUCLEOTIDE SEQUENCE [LARGE SCALE GENOMIC DNA]</scope>
    <source>
        <strain evidence="10 11">PEB0191</strain>
    </source>
</reference>
<feature type="transmembrane region" description="Helical" evidence="7">
    <location>
        <begin position="487"/>
        <end position="505"/>
    </location>
</feature>
<evidence type="ECO:0000256" key="5">
    <source>
        <dbReference type="ARBA" id="ARBA00023136"/>
    </source>
</evidence>
<name>A0A0A7S0M1_FRIPE</name>
<dbReference type="InterPro" id="IPR049453">
    <property type="entry name" value="Memb_transporter_dom"/>
</dbReference>
<evidence type="ECO:0000256" key="2">
    <source>
        <dbReference type="ARBA" id="ARBA00022475"/>
    </source>
</evidence>
<dbReference type="Proteomes" id="UP000030901">
    <property type="component" value="Chromosome"/>
</dbReference>
<organism evidence="10 11">
    <name type="scientific">Frischella perrara</name>
    <dbReference type="NCBI Taxonomy" id="1267021"/>
    <lineage>
        <taxon>Bacteria</taxon>
        <taxon>Pseudomonadati</taxon>
        <taxon>Pseudomonadota</taxon>
        <taxon>Gammaproteobacteria</taxon>
        <taxon>Orbales</taxon>
        <taxon>Orbaceae</taxon>
        <taxon>Frischella</taxon>
    </lineage>
</organism>
<gene>
    <name evidence="10" type="ORF">FPB0191_01268</name>
</gene>
<evidence type="ECO:0000259" key="8">
    <source>
        <dbReference type="Pfam" id="PF12805"/>
    </source>
</evidence>
<dbReference type="InterPro" id="IPR032692">
    <property type="entry name" value="YccS_N"/>
</dbReference>
<sequence>MSIKSILSSLQTSFKKVFYHSNMLYSIRIVISLAGSTFIPWYLGNIKAVIPLTLGVVAAALTEIDTRLLYRVINLVLTLFCFALAIFSVQLLFPYPILFIIGLVSSTFLFTILGSLGQRYGVIAFGSLLIAAYTMLGHQLFDDFYTQPLLLLLGAIWYNLVSFTESLIQPIRTTQESLSVTFAKLATYLDAKATFFDPDENDGFKIQSRQLTDSNDQLIAALNQTKHSLFNRFKSFRGQAHIRMMLNSYFVAQDIHERISAAHVNYQVLSNQLKHSDILFRFSHIIHLQAQACQKLSVCFKYNQTYHHDASFDKYFKHLEEAISHVENNTRLYNVLTLLMKNLENINLLLANINNEQQLSSQYTERQLIDDQLYGLTDAWQRIRQNFTIKSPLFRHAVRMSLVFLVGYFIIQMTEIQHGYWIILTSLFVCQPNYSTTKYRLTLRILGTIGGIMLGIPLTYLLPNVEAQLVLIVLSGWLFFLFKNSQYAYATAFITLLVFFSFGLVGESSLSVAGARMIATIIGCAIAWLAVTYIWPDWKFRNLSKLIKRACEDDCHYLSLIGMQYLSGKSNDAHYREVRRRVHENNADLSSLVSIMTKEPHVNQHIIELAFRFITINYTLISYISTLAAHRDKPISLTILNLFDEVNLLIIDVLNGNKTLDRQFETMKNAINHLIEDDSEHFSHNDTLVLQQLLLILDIVPQTAQLAEQLINNQE</sequence>
<evidence type="ECO:0000256" key="7">
    <source>
        <dbReference type="SAM" id="Phobius"/>
    </source>
</evidence>
<dbReference type="PANTHER" id="PTHR30509">
    <property type="entry name" value="P-HYDROXYBENZOIC ACID EFFLUX PUMP SUBUNIT-RELATED"/>
    <property type="match status" value="1"/>
</dbReference>
<evidence type="ECO:0000259" key="9">
    <source>
        <dbReference type="Pfam" id="PF13515"/>
    </source>
</evidence>
<evidence type="ECO:0000256" key="3">
    <source>
        <dbReference type="ARBA" id="ARBA00022692"/>
    </source>
</evidence>
<keyword evidence="3 7" id="KW-0812">Transmembrane</keyword>
<dbReference type="InterPro" id="IPR010019">
    <property type="entry name" value="Integral_membrane_YccS"/>
</dbReference>
<feature type="transmembrane region" description="Helical" evidence="7">
    <location>
        <begin position="441"/>
        <end position="461"/>
    </location>
</feature>
<proteinExistence type="inferred from homology"/>
<keyword evidence="11" id="KW-1185">Reference proteome</keyword>
<dbReference type="NCBIfam" id="TIGR01667">
    <property type="entry name" value="YCCS_YHFK"/>
    <property type="match status" value="1"/>
</dbReference>
<feature type="transmembrane region" description="Helical" evidence="7">
    <location>
        <begin position="93"/>
        <end position="113"/>
    </location>
</feature>
<comment type="similarity">
    <text evidence="6">Belongs to the YccS/YhfK family.</text>
</comment>
<dbReference type="NCBIfam" id="TIGR01666">
    <property type="entry name" value="YCCS"/>
    <property type="match status" value="1"/>
</dbReference>
<feature type="transmembrane region" description="Helical" evidence="7">
    <location>
        <begin position="45"/>
        <end position="61"/>
    </location>
</feature>
<dbReference type="InterPro" id="IPR010020">
    <property type="entry name" value="Integral_membrane_YCCS_YHJK"/>
</dbReference>
<evidence type="ECO:0000256" key="1">
    <source>
        <dbReference type="ARBA" id="ARBA00004651"/>
    </source>
</evidence>
<dbReference type="PANTHER" id="PTHR30509:SF8">
    <property type="entry name" value="INNER MEMBRANE PROTEIN YCCS"/>
    <property type="match status" value="1"/>
</dbReference>
<dbReference type="AlphaFoldDB" id="A0A0A7S0M1"/>
<accession>A0A0A7S0M1</accession>
<keyword evidence="4 7" id="KW-1133">Transmembrane helix</keyword>
<evidence type="ECO:0000256" key="4">
    <source>
        <dbReference type="ARBA" id="ARBA00022989"/>
    </source>
</evidence>
<dbReference type="EMBL" id="CP009056">
    <property type="protein sequence ID" value="AJA45089.1"/>
    <property type="molecule type" value="Genomic_DNA"/>
</dbReference>
<feature type="transmembrane region" description="Helical" evidence="7">
    <location>
        <begin position="517"/>
        <end position="535"/>
    </location>
</feature>
<feature type="transmembrane region" description="Helical" evidence="7">
    <location>
        <begin position="120"/>
        <end position="141"/>
    </location>
</feature>
<dbReference type="GO" id="GO:0005886">
    <property type="term" value="C:plasma membrane"/>
    <property type="evidence" value="ECO:0007669"/>
    <property type="project" value="UniProtKB-SubCell"/>
</dbReference>
<dbReference type="STRING" id="1267021.FPB0191_01268"/>
<dbReference type="RefSeq" id="WP_052236828.1">
    <property type="nucleotide sequence ID" value="NZ_CP009056.1"/>
</dbReference>
<keyword evidence="5 7" id="KW-0472">Membrane</keyword>